<dbReference type="Gramene" id="TraesROB_scaffold_022493_01G000100.1">
    <property type="protein sequence ID" value="TraesROB_scaffold_022493_01G000100.1"/>
    <property type="gene ID" value="TraesROB_scaffold_022493_01G000100"/>
</dbReference>
<dbReference type="Gramene" id="TraesSYM4D03G02554280.2">
    <property type="protein sequence ID" value="TraesSYM4D03G02554280.2"/>
    <property type="gene ID" value="TraesSYM4D03G02554280"/>
</dbReference>
<dbReference type="Gramene" id="TraesMAC4D03G02524160.1">
    <property type="protein sequence ID" value="TraesMAC4D03G02524160.1"/>
    <property type="gene ID" value="TraesMAC4D03G02524160"/>
</dbReference>
<dbReference type="Gramene" id="TraesLAC4D03G02479750.2">
    <property type="protein sequence ID" value="TraesLAC4D03G02479750.2"/>
    <property type="gene ID" value="TraesLAC4D03G02479750"/>
</dbReference>
<dbReference type="Gramene" id="TraesCLE_scaffold_142665_01G000100.1">
    <property type="protein sequence ID" value="TraesCLE_scaffold_142665_01G000100.1"/>
    <property type="gene ID" value="TraesCLE_scaffold_142665_01G000100"/>
</dbReference>
<dbReference type="Proteomes" id="UP000019116">
    <property type="component" value="Chromosome 4D"/>
</dbReference>
<dbReference type="Gramene" id="TraesPARA_EIv1.0_1472010.2">
    <property type="protein sequence ID" value="TraesPARA_EIv1.0_1472010.2.CDS"/>
    <property type="gene ID" value="TraesPARA_EIv1.0_1472010"/>
</dbReference>
<dbReference type="KEGG" id="taes:123098275"/>
<dbReference type="Gramene" id="TraesCAD_scaffold_128288_01G000100.1">
    <property type="protein sequence ID" value="TraesCAD_scaffold_128288_01G000100.1"/>
    <property type="gene ID" value="TraesCAD_scaffold_128288_01G000100"/>
</dbReference>
<evidence type="ECO:0000256" key="1">
    <source>
        <dbReference type="SAM" id="MobiDB-lite"/>
    </source>
</evidence>
<keyword evidence="4" id="KW-1185">Reference proteome</keyword>
<dbReference type="Gramene" id="TraesJUL4D03G02545390.2">
    <property type="protein sequence ID" value="TraesJUL4D03G02545390.2"/>
    <property type="gene ID" value="TraesJUL4D03G02545390"/>
</dbReference>
<protein>
    <recommendedName>
        <fullName evidence="2">DUF1618 domain-containing protein</fullName>
    </recommendedName>
</protein>
<dbReference type="RefSeq" id="XP_044376162.1">
    <property type="nucleotide sequence ID" value="XM_044520227.1"/>
</dbReference>
<accession>A0A3B6JLT4</accession>
<dbReference type="PANTHER" id="PTHR33074:SF103">
    <property type="entry name" value="DUF1618 DOMAIN-CONTAINING PROTEIN"/>
    <property type="match status" value="1"/>
</dbReference>
<gene>
    <name evidence="3" type="primary">LOC123098275</name>
</gene>
<dbReference type="Gramene" id="TraesJAG4D03G02523350.1">
    <property type="protein sequence ID" value="TraesJAG4D03G02523350.1"/>
    <property type="gene ID" value="TraesJAG4D03G02523350"/>
</dbReference>
<dbReference type="Gramene" id="TraesNOR4D03G02543360.1">
    <property type="protein sequence ID" value="TraesNOR4D03G02543360.1"/>
    <property type="gene ID" value="TraesNOR4D03G02543360"/>
</dbReference>
<dbReference type="EnsemblPlants" id="TraesCS4D02G248900.1">
    <property type="protein sequence ID" value="TraesCS4D02G248900.1"/>
    <property type="gene ID" value="TraesCS4D02G248900"/>
</dbReference>
<dbReference type="PANTHER" id="PTHR33074">
    <property type="entry name" value="EXPRESSED PROTEIN-RELATED"/>
    <property type="match status" value="1"/>
</dbReference>
<name>A0A3B6JLT4_WHEAT</name>
<reference evidence="3" key="2">
    <citation type="submission" date="2018-10" db="UniProtKB">
        <authorList>
            <consortium name="EnsemblPlants"/>
        </authorList>
    </citation>
    <scope>IDENTIFICATION</scope>
</reference>
<dbReference type="Pfam" id="PF07762">
    <property type="entry name" value="DUF1618"/>
    <property type="match status" value="1"/>
</dbReference>
<dbReference type="Gramene" id="TraesWEE_scaffold_101054_01G000100.1">
    <property type="protein sequence ID" value="TraesWEE_scaffold_101054_01G000100.1"/>
    <property type="gene ID" value="TraesWEE_scaffold_101054_01G000100"/>
</dbReference>
<feature type="domain" description="DUF1618" evidence="2">
    <location>
        <begin position="225"/>
        <end position="370"/>
    </location>
</feature>
<feature type="region of interest" description="Disordered" evidence="1">
    <location>
        <begin position="424"/>
        <end position="474"/>
    </location>
</feature>
<organism evidence="3">
    <name type="scientific">Triticum aestivum</name>
    <name type="common">Wheat</name>
    <dbReference type="NCBI Taxonomy" id="4565"/>
    <lineage>
        <taxon>Eukaryota</taxon>
        <taxon>Viridiplantae</taxon>
        <taxon>Streptophyta</taxon>
        <taxon>Embryophyta</taxon>
        <taxon>Tracheophyta</taxon>
        <taxon>Spermatophyta</taxon>
        <taxon>Magnoliopsida</taxon>
        <taxon>Liliopsida</taxon>
        <taxon>Poales</taxon>
        <taxon>Poaceae</taxon>
        <taxon>BOP clade</taxon>
        <taxon>Pooideae</taxon>
        <taxon>Triticodae</taxon>
        <taxon>Triticeae</taxon>
        <taxon>Triticinae</taxon>
        <taxon>Triticum</taxon>
    </lineage>
</organism>
<dbReference type="OMA" id="HNSHQEK"/>
<evidence type="ECO:0000313" key="3">
    <source>
        <dbReference type="EnsemblPlants" id="TraesCS4D02G248900.1"/>
    </source>
</evidence>
<sequence length="474" mass="52369">MDPYHAPMAGISLGSLAPPDVDVGAAADLPQSCILDSKPFFGERINDTTATYSTTDPDDEQRPMVIQITLFVARPPRVSYVLAWATGTRFTEEPLVLSSHGGFVLLSMAVRFKKWPFSEYYIYHTDRDHGGDGRPELYQIQQPNSMRLVNECCAVGLVSHGGGYHVAALAIQENGEFLLYIFSSETRAWTIKKPVLSLADGATDLGDYMPDKAIAVGDGGVMAFVDLWNGILFCNVLDSGEHAELCYLRLPSAELCRPDMNYRLQPPRDIAFDMSSDTIRIRFVEVVCPSFSPGWRASTWTTTTTATSPWRQQEKGWQQGFVLYDHELLVADGVSTDGLLPEVSELAETKLANLLVDMPMLSLHENNIICLLAKHHMADSEVWSIAVDMEMKKLKGVNLLQVGRCTTLFYSTISSHLNMTAAASGEKECPKRPGTQLESYPHKKQQQQLSMMSSAVGEQEQDAMGAPDGDEDNV</sequence>
<dbReference type="InterPro" id="IPR011676">
    <property type="entry name" value="DUF1618"/>
</dbReference>
<reference evidence="3" key="1">
    <citation type="submission" date="2018-08" db="EMBL/GenBank/DDBJ databases">
        <authorList>
            <person name="Rossello M."/>
        </authorList>
    </citation>
    <scope>NUCLEOTIDE SEQUENCE [LARGE SCALE GENOMIC DNA]</scope>
    <source>
        <strain evidence="3">cv. Chinese Spring</strain>
    </source>
</reference>
<dbReference type="Gramene" id="TraesCS4D02G248900.1">
    <property type="protein sequence ID" value="TraesCS4D02G248900.1"/>
    <property type="gene ID" value="TraesCS4D02G248900"/>
</dbReference>
<proteinExistence type="predicted"/>
<evidence type="ECO:0000313" key="4">
    <source>
        <dbReference type="Proteomes" id="UP000019116"/>
    </source>
</evidence>
<dbReference type="AlphaFoldDB" id="A0A3B6JLT4"/>
<dbReference type="Gramene" id="TraesLDM4D03G02528490.1">
    <property type="protein sequence ID" value="TraesLDM4D03G02528490.1"/>
    <property type="gene ID" value="TraesLDM4D03G02528490"/>
</dbReference>
<dbReference type="Gramene" id="TraesSTA4D03G02521400.1">
    <property type="protein sequence ID" value="TraesSTA4D03G02521400.1"/>
    <property type="gene ID" value="TraesSTA4D03G02521400"/>
</dbReference>
<evidence type="ECO:0000259" key="2">
    <source>
        <dbReference type="Pfam" id="PF07762"/>
    </source>
</evidence>
<dbReference type="Gramene" id="TraesCS4D03G0597500.1">
    <property type="protein sequence ID" value="TraesCS4D03G0597500.1.CDS"/>
    <property type="gene ID" value="TraesCS4D03G0597500"/>
</dbReference>
<dbReference type="OrthoDB" id="693009at2759"/>
<dbReference type="STRING" id="4565.A0A3B6JLT4"/>
<dbReference type="GeneID" id="123098275"/>
<dbReference type="Gramene" id="TraesARI4D03G02565970.1">
    <property type="protein sequence ID" value="TraesARI4D03G02565970.1"/>
    <property type="gene ID" value="TraesARI4D03G02565970"/>
</dbReference>